<sequence length="165" mass="18636">MAGSNSFDIVSEVDLQEVDNAVNQTVKEISQRYDFKGSKVEVQLDKDEIKVHADDDFKLKSVHEILRGKFSKRGISVKALDYGKIEKSGGDTIKQVIKIKKGISKELAKEIVSLIKNSKLKVQAQIMDDQVRVSGKERDDLQAVIQMLKAKDFDTELQFTNYRSS</sequence>
<comment type="function">
    <text evidence="3">Nucleotide-binding protein.</text>
</comment>
<dbReference type="PANTHER" id="PTHR30476">
    <property type="entry name" value="UPF0234 PROTEIN YAJQ"/>
    <property type="match status" value="1"/>
</dbReference>
<comment type="caution">
    <text evidence="4">The sequence shown here is derived from an EMBL/GenBank/DDBJ whole genome shotgun (WGS) entry which is preliminary data.</text>
</comment>
<dbReference type="InterPro" id="IPR036183">
    <property type="entry name" value="YajQ-like_sf"/>
</dbReference>
<dbReference type="NCBIfam" id="NF003819">
    <property type="entry name" value="PRK05412.1"/>
    <property type="match status" value="1"/>
</dbReference>
<accession>A0A0P8YGT0</accession>
<dbReference type="AlphaFoldDB" id="A0A0P8YGT0"/>
<dbReference type="STRING" id="36849.OXPF_01140"/>
<evidence type="ECO:0000256" key="2">
    <source>
        <dbReference type="ARBA" id="ARBA00093450"/>
    </source>
</evidence>
<dbReference type="HAMAP" id="MF_00632">
    <property type="entry name" value="UPF0234"/>
    <property type="match status" value="1"/>
</dbReference>
<dbReference type="Gene3D" id="3.30.70.860">
    <property type="match status" value="1"/>
</dbReference>
<keyword evidence="5" id="KW-1185">Reference proteome</keyword>
<dbReference type="Proteomes" id="UP000050326">
    <property type="component" value="Unassembled WGS sequence"/>
</dbReference>
<dbReference type="SUPFAM" id="SSF89963">
    <property type="entry name" value="YajQ-like"/>
    <property type="match status" value="2"/>
</dbReference>
<dbReference type="EMBL" id="LKET01000011">
    <property type="protein sequence ID" value="KPU46269.1"/>
    <property type="molecule type" value="Genomic_DNA"/>
</dbReference>
<keyword evidence="1 3" id="KW-0547">Nucleotide-binding</keyword>
<evidence type="ECO:0000256" key="1">
    <source>
        <dbReference type="ARBA" id="ARBA00022741"/>
    </source>
</evidence>
<protein>
    <recommendedName>
        <fullName evidence="3">Nucleotide-binding protein OXPF_01140</fullName>
    </recommendedName>
</protein>
<dbReference type="InterPro" id="IPR007551">
    <property type="entry name" value="YajQ/Smlt4090-like"/>
</dbReference>
<dbReference type="OrthoDB" id="9801447at2"/>
<dbReference type="Gene3D" id="3.30.70.990">
    <property type="entry name" value="YajQ-like, domain 2"/>
    <property type="match status" value="1"/>
</dbReference>
<dbReference type="CDD" id="cd11740">
    <property type="entry name" value="YajQ_like"/>
    <property type="match status" value="1"/>
</dbReference>
<evidence type="ECO:0000313" key="5">
    <source>
        <dbReference type="Proteomes" id="UP000050326"/>
    </source>
</evidence>
<proteinExistence type="inferred from homology"/>
<evidence type="ECO:0000256" key="3">
    <source>
        <dbReference type="HAMAP-Rule" id="MF_00632"/>
    </source>
</evidence>
<dbReference type="PANTHER" id="PTHR30476:SF0">
    <property type="entry name" value="UPF0234 PROTEIN YAJQ"/>
    <property type="match status" value="1"/>
</dbReference>
<dbReference type="Pfam" id="PF04461">
    <property type="entry name" value="YajQ"/>
    <property type="match status" value="1"/>
</dbReference>
<reference evidence="4 5" key="1">
    <citation type="submission" date="2015-09" db="EMBL/GenBank/DDBJ databases">
        <title>Genome sequence of Oxobacter pfennigii DSM 3222.</title>
        <authorList>
            <person name="Poehlein A."/>
            <person name="Bengelsdorf F.R."/>
            <person name="Schiel-Bengelsdorf B."/>
            <person name="Duerre P."/>
            <person name="Daniel R."/>
        </authorList>
    </citation>
    <scope>NUCLEOTIDE SEQUENCE [LARGE SCALE GENOMIC DNA]</scope>
    <source>
        <strain evidence="4 5">DSM 3222</strain>
    </source>
</reference>
<dbReference type="RefSeq" id="WP_054873277.1">
    <property type="nucleotide sequence ID" value="NZ_LKET01000011.1"/>
</dbReference>
<dbReference type="GO" id="GO:0000166">
    <property type="term" value="F:nucleotide binding"/>
    <property type="evidence" value="ECO:0007669"/>
    <property type="project" value="UniProtKB-UniRule"/>
</dbReference>
<dbReference type="PATRIC" id="fig|36849.3.peg.131"/>
<evidence type="ECO:0000313" key="4">
    <source>
        <dbReference type="EMBL" id="KPU46269.1"/>
    </source>
</evidence>
<name>A0A0P8YGT0_9CLOT</name>
<dbReference type="InterPro" id="IPR035570">
    <property type="entry name" value="UPF0234_N"/>
</dbReference>
<organism evidence="4 5">
    <name type="scientific">Oxobacter pfennigii</name>
    <dbReference type="NCBI Taxonomy" id="36849"/>
    <lineage>
        <taxon>Bacteria</taxon>
        <taxon>Bacillati</taxon>
        <taxon>Bacillota</taxon>
        <taxon>Clostridia</taxon>
        <taxon>Eubacteriales</taxon>
        <taxon>Clostridiaceae</taxon>
        <taxon>Oxobacter</taxon>
    </lineage>
</organism>
<comment type="similarity">
    <text evidence="2 3">Belongs to the YajQ family.</text>
</comment>
<dbReference type="GO" id="GO:0005829">
    <property type="term" value="C:cytosol"/>
    <property type="evidence" value="ECO:0007669"/>
    <property type="project" value="TreeGrafter"/>
</dbReference>
<gene>
    <name evidence="4" type="ORF">OXPF_01140</name>
</gene>
<dbReference type="InterPro" id="IPR035571">
    <property type="entry name" value="UPF0234-like_C"/>
</dbReference>